<accession>A0ABM1YF82</accession>
<feature type="repeat" description="ANK" evidence="3">
    <location>
        <begin position="1334"/>
        <end position="1356"/>
    </location>
</feature>
<dbReference type="InterPro" id="IPR027417">
    <property type="entry name" value="P-loop_NTPase"/>
</dbReference>
<feature type="repeat" description="ANK" evidence="3">
    <location>
        <begin position="1198"/>
        <end position="1219"/>
    </location>
</feature>
<feature type="repeat" description="ANK" evidence="3">
    <location>
        <begin position="1504"/>
        <end position="1537"/>
    </location>
</feature>
<dbReference type="RefSeq" id="XP_062705895.1">
    <property type="nucleotide sequence ID" value="XM_062849911.1"/>
</dbReference>
<name>A0ABM1YF82_AEDAL</name>
<feature type="repeat" description="ANK" evidence="3">
    <location>
        <begin position="1095"/>
        <end position="1128"/>
    </location>
</feature>
<dbReference type="InterPro" id="IPR002110">
    <property type="entry name" value="Ankyrin_rpt"/>
</dbReference>
<feature type="domain" description="NACHT" evidence="4">
    <location>
        <begin position="415"/>
        <end position="529"/>
    </location>
</feature>
<feature type="repeat" description="ANK" evidence="3">
    <location>
        <begin position="1776"/>
        <end position="1809"/>
    </location>
</feature>
<organism evidence="5 6">
    <name type="scientific">Aedes albopictus</name>
    <name type="common">Asian tiger mosquito</name>
    <name type="synonym">Stegomyia albopicta</name>
    <dbReference type="NCBI Taxonomy" id="7160"/>
    <lineage>
        <taxon>Eukaryota</taxon>
        <taxon>Metazoa</taxon>
        <taxon>Ecdysozoa</taxon>
        <taxon>Arthropoda</taxon>
        <taxon>Hexapoda</taxon>
        <taxon>Insecta</taxon>
        <taxon>Pterygota</taxon>
        <taxon>Neoptera</taxon>
        <taxon>Endopterygota</taxon>
        <taxon>Diptera</taxon>
        <taxon>Nematocera</taxon>
        <taxon>Culicoidea</taxon>
        <taxon>Culicidae</taxon>
        <taxon>Culicinae</taxon>
        <taxon>Aedini</taxon>
        <taxon>Aedes</taxon>
        <taxon>Stegomyia</taxon>
    </lineage>
</organism>
<dbReference type="Pfam" id="PF13637">
    <property type="entry name" value="Ank_4"/>
    <property type="match status" value="2"/>
</dbReference>
<dbReference type="EnsemblMetazoa" id="AALFPA23_008621.R11678">
    <property type="protein sequence ID" value="AALFPA23_008621.P11678"/>
    <property type="gene ID" value="AALFPA23_008621"/>
</dbReference>
<keyword evidence="6" id="KW-1185">Reference proteome</keyword>
<dbReference type="PROSITE" id="PS50837">
    <property type="entry name" value="NACHT"/>
    <property type="match status" value="1"/>
</dbReference>
<dbReference type="PROSITE" id="PS50088">
    <property type="entry name" value="ANK_REPEAT"/>
    <property type="match status" value="19"/>
</dbReference>
<keyword evidence="1" id="KW-0677">Repeat</keyword>
<protein>
    <recommendedName>
        <fullName evidence="4">NACHT domain-containing protein</fullName>
    </recommendedName>
</protein>
<dbReference type="GeneID" id="134287630"/>
<dbReference type="InterPro" id="IPR036770">
    <property type="entry name" value="Ankyrin_rpt-contain_sf"/>
</dbReference>
<dbReference type="InterPro" id="IPR007111">
    <property type="entry name" value="NACHT_NTPase"/>
</dbReference>
<reference evidence="5" key="2">
    <citation type="submission" date="2025-05" db="UniProtKB">
        <authorList>
            <consortium name="EnsemblMetazoa"/>
        </authorList>
    </citation>
    <scope>IDENTIFICATION</scope>
    <source>
        <strain evidence="5">Foshan</strain>
    </source>
</reference>
<dbReference type="InterPro" id="IPR003593">
    <property type="entry name" value="AAA+_ATPase"/>
</dbReference>
<dbReference type="Pfam" id="PF13857">
    <property type="entry name" value="Ank_5"/>
    <property type="match status" value="1"/>
</dbReference>
<feature type="repeat" description="ANK" evidence="3">
    <location>
        <begin position="1300"/>
        <end position="1322"/>
    </location>
</feature>
<feature type="repeat" description="ANK" evidence="3">
    <location>
        <begin position="1674"/>
        <end position="1697"/>
    </location>
</feature>
<feature type="repeat" description="ANK" evidence="3">
    <location>
        <begin position="890"/>
        <end position="922"/>
    </location>
</feature>
<evidence type="ECO:0000313" key="6">
    <source>
        <dbReference type="Proteomes" id="UP000069940"/>
    </source>
</evidence>
<dbReference type="PANTHER" id="PTHR24141:SF1">
    <property type="entry name" value="2-5A-DEPENDENT RIBONUCLEASE"/>
    <property type="match status" value="1"/>
</dbReference>
<feature type="repeat" description="ANK" evidence="3">
    <location>
        <begin position="1640"/>
        <end position="1673"/>
    </location>
</feature>
<evidence type="ECO:0000256" key="1">
    <source>
        <dbReference type="ARBA" id="ARBA00022737"/>
    </source>
</evidence>
<dbReference type="SMART" id="SM00382">
    <property type="entry name" value="AAA"/>
    <property type="match status" value="1"/>
</dbReference>
<feature type="repeat" description="ANK" evidence="3">
    <location>
        <begin position="1572"/>
        <end position="1605"/>
    </location>
</feature>
<evidence type="ECO:0000259" key="4">
    <source>
        <dbReference type="PROSITE" id="PS50837"/>
    </source>
</evidence>
<dbReference type="SUPFAM" id="SSF48403">
    <property type="entry name" value="Ankyrin repeat"/>
    <property type="match status" value="3"/>
</dbReference>
<evidence type="ECO:0000313" key="5">
    <source>
        <dbReference type="EnsemblMetazoa" id="AALFPA23_008621.P11678"/>
    </source>
</evidence>
<feature type="repeat" description="ANK" evidence="3">
    <location>
        <begin position="1061"/>
        <end position="1083"/>
    </location>
</feature>
<feature type="repeat" description="ANK" evidence="3">
    <location>
        <begin position="925"/>
        <end position="945"/>
    </location>
</feature>
<feature type="repeat" description="ANK" evidence="3">
    <location>
        <begin position="1436"/>
        <end position="1469"/>
    </location>
</feature>
<feature type="repeat" description="ANK" evidence="3">
    <location>
        <begin position="1027"/>
        <end position="1060"/>
    </location>
</feature>
<reference evidence="6" key="1">
    <citation type="journal article" date="2015" name="Proc. Natl. Acad. Sci. U.S.A.">
        <title>Genome sequence of the Asian Tiger mosquito, Aedes albopictus, reveals insights into its biology, genetics, and evolution.</title>
        <authorList>
            <person name="Chen X.G."/>
            <person name="Jiang X."/>
            <person name="Gu J."/>
            <person name="Xu M."/>
            <person name="Wu Y."/>
            <person name="Deng Y."/>
            <person name="Zhang C."/>
            <person name="Bonizzoni M."/>
            <person name="Dermauw W."/>
            <person name="Vontas J."/>
            <person name="Armbruster P."/>
            <person name="Huang X."/>
            <person name="Yang Y."/>
            <person name="Zhang H."/>
            <person name="He W."/>
            <person name="Peng H."/>
            <person name="Liu Y."/>
            <person name="Wu K."/>
            <person name="Chen J."/>
            <person name="Lirakis M."/>
            <person name="Topalis P."/>
            <person name="Van Leeuwen T."/>
            <person name="Hall A.B."/>
            <person name="Jiang X."/>
            <person name="Thorpe C."/>
            <person name="Mueller R.L."/>
            <person name="Sun C."/>
            <person name="Waterhouse R.M."/>
            <person name="Yan G."/>
            <person name="Tu Z.J."/>
            <person name="Fang X."/>
            <person name="James A.A."/>
        </authorList>
    </citation>
    <scope>NUCLEOTIDE SEQUENCE [LARGE SCALE GENOMIC DNA]</scope>
    <source>
        <strain evidence="6">Foshan</strain>
    </source>
</reference>
<keyword evidence="2 3" id="KW-0040">ANK repeat</keyword>
<dbReference type="SUPFAM" id="SSF52540">
    <property type="entry name" value="P-loop containing nucleoside triphosphate hydrolases"/>
    <property type="match status" value="1"/>
</dbReference>
<feature type="repeat" description="ANK" evidence="3">
    <location>
        <begin position="1606"/>
        <end position="1629"/>
    </location>
</feature>
<dbReference type="Proteomes" id="UP000069940">
    <property type="component" value="Unassembled WGS sequence"/>
</dbReference>
<dbReference type="PROSITE" id="PS50297">
    <property type="entry name" value="ANK_REP_REGION"/>
    <property type="match status" value="17"/>
</dbReference>
<feature type="repeat" description="ANK" evidence="3">
    <location>
        <begin position="1708"/>
        <end position="1741"/>
    </location>
</feature>
<dbReference type="Pfam" id="PF12796">
    <property type="entry name" value="Ank_2"/>
    <property type="match status" value="7"/>
</dbReference>
<evidence type="ECO:0000256" key="3">
    <source>
        <dbReference type="PROSITE-ProRule" id="PRU00023"/>
    </source>
</evidence>
<dbReference type="Pfam" id="PF05729">
    <property type="entry name" value="NACHT"/>
    <property type="match status" value="1"/>
</dbReference>
<dbReference type="PANTHER" id="PTHR24141">
    <property type="entry name" value="2-5A-DEPENDENT RIBONUCLEASE"/>
    <property type="match status" value="1"/>
</dbReference>
<dbReference type="Gene3D" id="1.25.40.20">
    <property type="entry name" value="Ankyrin repeat-containing domain"/>
    <property type="match status" value="7"/>
</dbReference>
<feature type="repeat" description="ANK" evidence="3">
    <location>
        <begin position="1266"/>
        <end position="1289"/>
    </location>
</feature>
<dbReference type="Gene3D" id="3.40.50.300">
    <property type="entry name" value="P-loop containing nucleotide triphosphate hydrolases"/>
    <property type="match status" value="1"/>
</dbReference>
<sequence length="1870" mass="214140">MFAWSGSRTSHGIDYERDLALTLFVAASLEERRFRLATEMNVAGKFDDAVLILDDRKDAWFFQAKHSQTSAATIEYKEFFPSSFDETTQFSLPMYIQSFLNVSQRSEFENYQKRFIIFSNKSIGENARETLGELMDIESCALEDPLEKKVFIRSSEKFVPKAEQIQELLNKINELPIAIKDAIIELQKSGTVKGILKKYTTPLRSLLEIDVCVRFSDTFTGNEDDLNQQWLWNELQTHFITQIGTAKRLSEVVFHKKIEKRLLQNKSAEKSFPRFVHESDLRRFFDCFVMCTDQPDKLSPLRDSITESIVRKWVHEKDRGLFSDRTKFHAIFENGFEKWHMVTNLVGNQKPFLSSNEGNECFRMIKAEVRRSLQKITEADFSNYVERKLVLQNRQEEFTEDGLISMLEQSSSQNDNLILVGEPGMGKTTFMKKITYLLQSDHNKHVYLICLGSLFKNYEEGDDIFTLMKSALSNSIETLLRKSLEYCAQQSFILLDGFDEIDASQQDTAIRLIKKTFYKDNIRIFISGRNHVKETLEREFQIIASHLVPLVEDEQLLFLGKCWDISSEIDEEDFDRFQRFAKHLLQILHDSIRSDYFCFTGLPLVVRMLAEVYKKKFEKYWESTNANISEILYSENRFSLLRLYEDFVKISFNIFLRKILNGEGYVIVDLKIKNFFKDNLNKFYLVHQLIAIKQLNILELQRIISRIDSVTILENMPHILENGEKSLLINVSNKNQLEFTHLSYAEYFISIFLYEHVIECEETLLYVLLRHIVVLPFFFSMIEENWDNSSLQINTISQICYDDPVLMYFACCGGFEKMFRELLIHHKAKVIFRSMQDGTLVHAAVQSRKENMLKHVLCTLQFGNCKHHEANNNTTKTDTNEIDINTPDGHGILPLHYAVSDGNKPFVKMLAQHGADKNINGQDNRGKTPLHYAAENGDWEMIKMLTTDFAANPHIRDHEGQTILCIAAAKRDLKIVQMIIDELSCDVNANDSFRCPPLLLAVKFSTWEMVKMLIDKYNANYKIANEGGQAPIHLAARAGNVEIVKMLLDNYEADVNAQDYDGNTPLHLATDYGKRDLVKMVIDQYSVDCKIANKEGQTLIHGAARDGNMELVKMLIDDHKADVNAQDNFGNTPLQIAADFRRWEVVKLLIDTYSVDHKIRRKKDGSTLIHLAAVDGNMEIVKMLIDNYAADVNAQNYNGYTPLNLAADYSKWEIVKMLIVNDSVDYKTAEDFGITPIHFAARDGMMEIVRMFLKDYEADVNVQDNNGNTPLYYAADYSKWEMVKMLIDKYNANYNIVNKKGQTIIHLTAKKGDMEAVKMLLDGYAFDLKAQNNEGNSPLHLAAMYKRWEMVKMLIDEYSVDYKMPNKDGKTLIHFATADDDIKIVQMLIDDYEVDVNAQDNNGNTPLLLAASYAKWEMFEMLIAKYAVDCKIPLEDANTLIHFAASRGNIKIVEMLIDDYAADANAQDNNGNTPLLLSADHNKWEIVKMLIDKHSVDYKTAKKDGTTLIHFAARQGMIEIVQMLVDNYEADVNSQDNNGNTPLNLAAAYNRWETVKILFGKYSADYTIANKHGKNLIHFVARDGKMEIVKMLVNDYGADVNAQDTNGDTLLHLAAKYSKWEMVNMLIDKYSADYKIVNKIGKTLIHFAASGGDIKIAKMLIDDYEADVNAQDNDGNTPLHLAVEHSKMEMIKMLINKYSVDSKIANKDGQTPIHFAAINGSTEIVELLLHDFVADANAQDNNGNTPLLIAANHTRWETVRVLIQKYSVDYKIANNDGLTLIHFAASRGNIKIVKMLIDDYEADVNVQDNNGNTPLLLAADCSKWEMVQMLINKDSVDFNVANKDGTTFIHCAARHGMMEIVKMLEHRKNI</sequence>
<dbReference type="Pfam" id="PF00023">
    <property type="entry name" value="Ank"/>
    <property type="match status" value="1"/>
</dbReference>
<dbReference type="SMART" id="SM00248">
    <property type="entry name" value="ANK"/>
    <property type="match status" value="30"/>
</dbReference>
<proteinExistence type="predicted"/>
<feature type="repeat" description="ANK" evidence="3">
    <location>
        <begin position="1164"/>
        <end position="1197"/>
    </location>
</feature>
<feature type="repeat" description="ANK" evidence="3">
    <location>
        <begin position="1232"/>
        <end position="1265"/>
    </location>
</feature>
<evidence type="ECO:0000256" key="2">
    <source>
        <dbReference type="ARBA" id="ARBA00023043"/>
    </source>
</evidence>